<keyword evidence="1" id="KW-0479">Metal-binding</keyword>
<dbReference type="SMART" id="SM00184">
    <property type="entry name" value="RING"/>
    <property type="match status" value="1"/>
</dbReference>
<dbReference type="InterPro" id="IPR050952">
    <property type="entry name" value="TRIM-NHL_E3_ligases"/>
</dbReference>
<comment type="caution">
    <text evidence="8">The sequence shown here is derived from an EMBL/GenBank/DDBJ whole genome shotgun (WGS) entry which is preliminary data.</text>
</comment>
<dbReference type="InterPro" id="IPR001841">
    <property type="entry name" value="Znf_RING"/>
</dbReference>
<evidence type="ECO:0000313" key="9">
    <source>
        <dbReference type="Proteomes" id="UP001369086"/>
    </source>
</evidence>
<dbReference type="CDD" id="cd16524">
    <property type="entry name" value="RING-HC_NHL-1-like"/>
    <property type="match status" value="1"/>
</dbReference>
<dbReference type="InterPro" id="IPR013083">
    <property type="entry name" value="Znf_RING/FYVE/PHD"/>
</dbReference>
<dbReference type="InterPro" id="IPR011042">
    <property type="entry name" value="6-blade_b-propeller_TolB-like"/>
</dbReference>
<protein>
    <submittedName>
        <fullName evidence="8">RING finger protein nhl-1-like</fullName>
    </submittedName>
</protein>
<feature type="repeat" description="NHL" evidence="6">
    <location>
        <begin position="431"/>
        <end position="474"/>
    </location>
</feature>
<feature type="domain" description="RING-type" evidence="7">
    <location>
        <begin position="54"/>
        <end position="96"/>
    </location>
</feature>
<dbReference type="PROSITE" id="PS50089">
    <property type="entry name" value="ZF_RING_2"/>
    <property type="match status" value="1"/>
</dbReference>
<keyword evidence="4" id="KW-0862">Zinc</keyword>
<dbReference type="EMBL" id="JAHFZB010000012">
    <property type="protein sequence ID" value="KAK6483220.1"/>
    <property type="molecule type" value="Genomic_DNA"/>
</dbReference>
<evidence type="ECO:0000256" key="1">
    <source>
        <dbReference type="ARBA" id="ARBA00022723"/>
    </source>
</evidence>
<dbReference type="CDD" id="cd14954">
    <property type="entry name" value="NHL_TRIM71_like"/>
    <property type="match status" value="1"/>
</dbReference>
<dbReference type="SUPFAM" id="SSF57850">
    <property type="entry name" value="RING/U-box"/>
    <property type="match status" value="1"/>
</dbReference>
<accession>A0ABR0ZFI3</accession>
<evidence type="ECO:0000313" key="8">
    <source>
        <dbReference type="EMBL" id="KAK6483220.1"/>
    </source>
</evidence>
<dbReference type="Pfam" id="PF00097">
    <property type="entry name" value="zf-C3HC4"/>
    <property type="match status" value="1"/>
</dbReference>
<dbReference type="InterPro" id="IPR003649">
    <property type="entry name" value="Bbox_C"/>
</dbReference>
<feature type="repeat" description="NHL" evidence="6">
    <location>
        <begin position="525"/>
        <end position="568"/>
    </location>
</feature>
<feature type="repeat" description="NHL" evidence="6">
    <location>
        <begin position="481"/>
        <end position="521"/>
    </location>
</feature>
<evidence type="ECO:0000256" key="4">
    <source>
        <dbReference type="ARBA" id="ARBA00022833"/>
    </source>
</evidence>
<dbReference type="Proteomes" id="UP001369086">
    <property type="component" value="Unassembled WGS sequence"/>
</dbReference>
<evidence type="ECO:0000259" key="7">
    <source>
        <dbReference type="PROSITE" id="PS50089"/>
    </source>
</evidence>
<evidence type="ECO:0000256" key="6">
    <source>
        <dbReference type="PROSITE-ProRule" id="PRU00504"/>
    </source>
</evidence>
<keyword evidence="3 5" id="KW-0863">Zinc-finger</keyword>
<sequence>MQFFLRARTNNKNKLSHFGGGSQICRFQDFYLLKKELCNFRIMNHPAIEQLLTCSVCLDRYRSPKLLPCQHTFCQEPCLKGIADKISRNVKCPECRAVHKIPAEGVGGFPSNRTILGFLEIPVERIQTLQGSPSQPCQICGDAKELTSCTHCDKSVCDSCQHLHVEELKMDLRKIATKLRGAIPKISKALGTLEQKSFSMKQNQEAIKAEVERSFEKLITSLRVREKGLILEAENLMQSELRTLRFKQEHLEFMLASISSHCDCIENQLNDLQRNPLALELVELKTQSKDWTEQVEILGQTEEDQFKLLKFTANHADIHSDTNKYGSVSWANKSSPNRTCRYQVSDAFGQSGTSSTEVLLSQSGNTAAFLPRATGNYLFSGRQARLRHTNLGLVNAQALVTEGLDSERPRLGLPLYGHQLLLLYQLKGAMRCKFGSRGSDLGHFTWPRGVAVTPEGNIVVADSSNHRVQMFDRECRFLRAFGSYGNSDGEFDCLAGVTVNSQGWIIIADRYNHRIQIFDNEGRFIRKFGQEGADEGQLSYPWGVATDRLGLIYICDKDNHRVQVFTLDGCYVRKFGQLGNREDQLEHPHYLAFSPEQKIVISDSGNHRIVVYDKDGRFLLKIGSEGTATGQFKYPRGVAVDSKGNIIVGDSGNNRIQIFHRDGTFLKSFGSWGTGDGQLKGLEGLAFQNGNIIVSDRENHRIQIF</sequence>
<dbReference type="PROSITE" id="PS51125">
    <property type="entry name" value="NHL"/>
    <property type="match status" value="6"/>
</dbReference>
<dbReference type="PANTHER" id="PTHR24104:SF47">
    <property type="entry name" value="E3 UBIQUITIN-PROTEIN LIGASE NHLRC1"/>
    <property type="match status" value="1"/>
</dbReference>
<proteinExistence type="predicted"/>
<dbReference type="SUPFAM" id="SSF101898">
    <property type="entry name" value="NHL repeat"/>
    <property type="match status" value="1"/>
</dbReference>
<keyword evidence="2" id="KW-0677">Repeat</keyword>
<dbReference type="SMART" id="SM00502">
    <property type="entry name" value="BBC"/>
    <property type="match status" value="1"/>
</dbReference>
<dbReference type="InterPro" id="IPR001258">
    <property type="entry name" value="NHL_repeat"/>
</dbReference>
<feature type="repeat" description="NHL" evidence="6">
    <location>
        <begin position="619"/>
        <end position="662"/>
    </location>
</feature>
<feature type="repeat" description="NHL" evidence="6">
    <location>
        <begin position="666"/>
        <end position="705"/>
    </location>
</feature>
<gene>
    <name evidence="8" type="ORF">HHUSO_G14656</name>
</gene>
<keyword evidence="9" id="KW-1185">Reference proteome</keyword>
<dbReference type="Gene3D" id="3.30.40.10">
    <property type="entry name" value="Zinc/RING finger domain, C3HC4 (zinc finger)"/>
    <property type="match status" value="1"/>
</dbReference>
<reference evidence="8 9" key="1">
    <citation type="submission" date="2021-05" db="EMBL/GenBank/DDBJ databases">
        <authorList>
            <person name="Zahm M."/>
            <person name="Klopp C."/>
            <person name="Cabau C."/>
            <person name="Kuhl H."/>
            <person name="Suciu R."/>
            <person name="Ciorpac M."/>
            <person name="Holostenco D."/>
            <person name="Gessner J."/>
            <person name="Wuertz S."/>
            <person name="Hohne C."/>
            <person name="Stock M."/>
            <person name="Gislard M."/>
            <person name="Lluch J."/>
            <person name="Milhes M."/>
            <person name="Lampietro C."/>
            <person name="Lopez Roques C."/>
            <person name="Donnadieu C."/>
            <person name="Du K."/>
            <person name="Schartl M."/>
            <person name="Guiguen Y."/>
        </authorList>
    </citation>
    <scope>NUCLEOTIDE SEQUENCE [LARGE SCALE GENOMIC DNA]</scope>
    <source>
        <strain evidence="8">Hh-F2</strain>
        <tissue evidence="8">Blood</tissue>
    </source>
</reference>
<feature type="repeat" description="NHL" evidence="6">
    <location>
        <begin position="572"/>
        <end position="615"/>
    </location>
</feature>
<dbReference type="PANTHER" id="PTHR24104">
    <property type="entry name" value="E3 UBIQUITIN-PROTEIN LIGASE NHLRC1-RELATED"/>
    <property type="match status" value="1"/>
</dbReference>
<dbReference type="Gene3D" id="2.120.10.30">
    <property type="entry name" value="TolB, C-terminal domain"/>
    <property type="match status" value="3"/>
</dbReference>
<organism evidence="8 9">
    <name type="scientific">Huso huso</name>
    <name type="common">Beluga</name>
    <name type="synonym">Acipenser huso</name>
    <dbReference type="NCBI Taxonomy" id="61971"/>
    <lineage>
        <taxon>Eukaryota</taxon>
        <taxon>Metazoa</taxon>
        <taxon>Chordata</taxon>
        <taxon>Craniata</taxon>
        <taxon>Vertebrata</taxon>
        <taxon>Euteleostomi</taxon>
        <taxon>Actinopterygii</taxon>
        <taxon>Chondrostei</taxon>
        <taxon>Acipenseriformes</taxon>
        <taxon>Acipenseridae</taxon>
        <taxon>Huso</taxon>
    </lineage>
</organism>
<dbReference type="Pfam" id="PF01436">
    <property type="entry name" value="NHL"/>
    <property type="match status" value="5"/>
</dbReference>
<evidence type="ECO:0000256" key="5">
    <source>
        <dbReference type="PROSITE-ProRule" id="PRU00175"/>
    </source>
</evidence>
<evidence type="ECO:0000256" key="3">
    <source>
        <dbReference type="ARBA" id="ARBA00022771"/>
    </source>
</evidence>
<name>A0ABR0ZFI3_HUSHU</name>
<evidence type="ECO:0000256" key="2">
    <source>
        <dbReference type="ARBA" id="ARBA00022737"/>
    </source>
</evidence>
<dbReference type="InterPro" id="IPR018957">
    <property type="entry name" value="Znf_C3HC4_RING-type"/>
</dbReference>